<keyword evidence="2" id="KW-1185">Reference proteome</keyword>
<accession>A0ABZ2K948</accession>
<evidence type="ECO:0000313" key="1">
    <source>
        <dbReference type="EMBL" id="WXA95218.1"/>
    </source>
</evidence>
<protein>
    <submittedName>
        <fullName evidence="1">Uncharacterized protein</fullName>
    </submittedName>
</protein>
<evidence type="ECO:0000313" key="2">
    <source>
        <dbReference type="Proteomes" id="UP001379533"/>
    </source>
</evidence>
<proteinExistence type="predicted"/>
<sequence length="456" mass="50140">MSSFSGGPPDLGDIFGIDRDVEHAYRAWQTWRIALRADPEAHADEDVFLLSSHRRVATKSLFDGLAAQVDPAGAHEGLRRWVAFLLQARNTHDSDVTLAREAALREDDGRRVSYREAWRAVVHETARGKAITAFDAAAERGPAIAAPLRERRARREEVLRRLGLEGELLPKELALQGALAEAILAATHDLADAFLREERKHEGAAAPHPVDAIRIALARSAREGWPSRLAPRWLHELFGGWLTGAARFELGPLPPAISGASFVRALEIFGQSFRRASFETRSTLPFALRTDPHFVDAHRTGALTASLAASPVFQRRALGLGKDAALLQARTLGKTLLFTLRLSAARVLLGAARADAAAWDDVTARLFGAPAARSLAGAWPESRDDEGARFVGVATVLPWARSLVDEFDEDWFFNPRAFEALRARTLYPARAWTEGEALEPSQTARDIGRHFEELFG</sequence>
<gene>
    <name evidence="1" type="ORF">LZC95_53465</name>
</gene>
<dbReference type="EMBL" id="CP089982">
    <property type="protein sequence ID" value="WXA95218.1"/>
    <property type="molecule type" value="Genomic_DNA"/>
</dbReference>
<reference evidence="1 2" key="1">
    <citation type="submission" date="2021-12" db="EMBL/GenBank/DDBJ databases">
        <title>Discovery of the Pendulisporaceae a myxobacterial family with distinct sporulation behavior and unique specialized metabolism.</title>
        <authorList>
            <person name="Garcia R."/>
            <person name="Popoff A."/>
            <person name="Bader C.D."/>
            <person name="Loehr J."/>
            <person name="Walesch S."/>
            <person name="Walt C."/>
            <person name="Boldt J."/>
            <person name="Bunk B."/>
            <person name="Haeckl F.J.F.P.J."/>
            <person name="Gunesch A.P."/>
            <person name="Birkelbach J."/>
            <person name="Nuebel U."/>
            <person name="Pietschmann T."/>
            <person name="Bach T."/>
            <person name="Mueller R."/>
        </authorList>
    </citation>
    <scope>NUCLEOTIDE SEQUENCE [LARGE SCALE GENOMIC DNA]</scope>
    <source>
        <strain evidence="1 2">MSr12523</strain>
    </source>
</reference>
<dbReference type="Proteomes" id="UP001379533">
    <property type="component" value="Chromosome"/>
</dbReference>
<name>A0ABZ2K948_9BACT</name>
<dbReference type="RefSeq" id="WP_394845827.1">
    <property type="nucleotide sequence ID" value="NZ_CP089982.1"/>
</dbReference>
<organism evidence="1 2">
    <name type="scientific">Pendulispora brunnea</name>
    <dbReference type="NCBI Taxonomy" id="2905690"/>
    <lineage>
        <taxon>Bacteria</taxon>
        <taxon>Pseudomonadati</taxon>
        <taxon>Myxococcota</taxon>
        <taxon>Myxococcia</taxon>
        <taxon>Myxococcales</taxon>
        <taxon>Sorangiineae</taxon>
        <taxon>Pendulisporaceae</taxon>
        <taxon>Pendulispora</taxon>
    </lineage>
</organism>